<dbReference type="AlphaFoldDB" id="A0AAW0KIU7"/>
<gene>
    <name evidence="1" type="ORF">CFP56_020552</name>
</gene>
<organism evidence="1 2">
    <name type="scientific">Quercus suber</name>
    <name type="common">Cork oak</name>
    <dbReference type="NCBI Taxonomy" id="58331"/>
    <lineage>
        <taxon>Eukaryota</taxon>
        <taxon>Viridiplantae</taxon>
        <taxon>Streptophyta</taxon>
        <taxon>Embryophyta</taxon>
        <taxon>Tracheophyta</taxon>
        <taxon>Spermatophyta</taxon>
        <taxon>Magnoliopsida</taxon>
        <taxon>eudicotyledons</taxon>
        <taxon>Gunneridae</taxon>
        <taxon>Pentapetalae</taxon>
        <taxon>rosids</taxon>
        <taxon>fabids</taxon>
        <taxon>Fagales</taxon>
        <taxon>Fagaceae</taxon>
        <taxon>Quercus</taxon>
    </lineage>
</organism>
<dbReference type="EMBL" id="PKMF04000317">
    <property type="protein sequence ID" value="KAK7837936.1"/>
    <property type="molecule type" value="Genomic_DNA"/>
</dbReference>
<comment type="caution">
    <text evidence="1">The sequence shown here is derived from an EMBL/GenBank/DDBJ whole genome shotgun (WGS) entry which is preliminary data.</text>
</comment>
<dbReference type="Proteomes" id="UP000237347">
    <property type="component" value="Unassembled WGS sequence"/>
</dbReference>
<proteinExistence type="predicted"/>
<accession>A0AAW0KIU7</accession>
<evidence type="ECO:0000313" key="2">
    <source>
        <dbReference type="Proteomes" id="UP000237347"/>
    </source>
</evidence>
<evidence type="ECO:0000313" key="1">
    <source>
        <dbReference type="EMBL" id="KAK7837936.1"/>
    </source>
</evidence>
<protein>
    <submittedName>
        <fullName evidence="1">Uncharacterized protein</fullName>
    </submittedName>
</protein>
<sequence>MVPEPVVGLKASALATGPSLKDPEKLRDLKLGKQYENVDWYKFWVWDRSDNEPRPKPNRPCGGIELPVYLLALRSSTTKRLISGGTSRGKQG</sequence>
<reference evidence="1 2" key="1">
    <citation type="journal article" date="2018" name="Sci. Data">
        <title>The draft genome sequence of cork oak.</title>
        <authorList>
            <person name="Ramos A.M."/>
            <person name="Usie A."/>
            <person name="Barbosa P."/>
            <person name="Barros P.M."/>
            <person name="Capote T."/>
            <person name="Chaves I."/>
            <person name="Simoes F."/>
            <person name="Abreu I."/>
            <person name="Carrasquinho I."/>
            <person name="Faro C."/>
            <person name="Guimaraes J.B."/>
            <person name="Mendonca D."/>
            <person name="Nobrega F."/>
            <person name="Rodrigues L."/>
            <person name="Saibo N.J.M."/>
            <person name="Varela M.C."/>
            <person name="Egas C."/>
            <person name="Matos J."/>
            <person name="Miguel C.M."/>
            <person name="Oliveira M.M."/>
            <person name="Ricardo C.P."/>
            <person name="Goncalves S."/>
        </authorList>
    </citation>
    <scope>NUCLEOTIDE SEQUENCE [LARGE SCALE GENOMIC DNA]</scope>
    <source>
        <strain evidence="2">cv. HL8</strain>
    </source>
</reference>
<name>A0AAW0KIU7_QUESU</name>
<keyword evidence="2" id="KW-1185">Reference proteome</keyword>